<feature type="transmembrane region" description="Helical" evidence="9">
    <location>
        <begin position="47"/>
        <end position="68"/>
    </location>
</feature>
<dbReference type="Pfam" id="PF01578">
    <property type="entry name" value="Cytochrom_C_asm"/>
    <property type="match status" value="1"/>
</dbReference>
<dbReference type="RefSeq" id="WP_420905981.1">
    <property type="nucleotide sequence ID" value="NZ_BAAFGK010000004.1"/>
</dbReference>
<feature type="transmembrane region" description="Helical" evidence="9">
    <location>
        <begin position="80"/>
        <end position="99"/>
    </location>
</feature>
<dbReference type="EMBL" id="BAAFGK010000004">
    <property type="protein sequence ID" value="GAB0058303.1"/>
    <property type="molecule type" value="Genomic_DNA"/>
</dbReference>
<evidence type="ECO:0000259" key="10">
    <source>
        <dbReference type="Pfam" id="PF01578"/>
    </source>
</evidence>
<evidence type="ECO:0000313" key="12">
    <source>
        <dbReference type="Proteomes" id="UP001628193"/>
    </source>
</evidence>
<evidence type="ECO:0000256" key="5">
    <source>
        <dbReference type="ARBA" id="ARBA00022692"/>
    </source>
</evidence>
<keyword evidence="7 9" id="KW-1133">Transmembrane helix</keyword>
<feature type="transmembrane region" description="Helical" evidence="9">
    <location>
        <begin position="7"/>
        <end position="27"/>
    </location>
</feature>
<dbReference type="PRINTS" id="PR01386">
    <property type="entry name" value="CCMCBIOGNSIS"/>
</dbReference>
<dbReference type="InterPro" id="IPR003557">
    <property type="entry name" value="Cyt_c_biogenesis_CcmC"/>
</dbReference>
<keyword evidence="9" id="KW-0997">Cell inner membrane</keyword>
<comment type="caution">
    <text evidence="11">The sequence shown here is derived from an EMBL/GenBank/DDBJ whole genome shotgun (WGS) entry which is preliminary data.</text>
</comment>
<dbReference type="PANTHER" id="PTHR30071">
    <property type="entry name" value="HEME EXPORTER PROTEIN C"/>
    <property type="match status" value="1"/>
</dbReference>
<name>A0ABQ0CBN2_9PROT</name>
<dbReference type="Proteomes" id="UP001628193">
    <property type="component" value="Unassembled WGS sequence"/>
</dbReference>
<comment type="similarity">
    <text evidence="3 9">Belongs to the CcmC/CycZ/HelC family.</text>
</comment>
<evidence type="ECO:0000256" key="8">
    <source>
        <dbReference type="ARBA" id="ARBA00023136"/>
    </source>
</evidence>
<dbReference type="NCBIfam" id="TIGR01191">
    <property type="entry name" value="ccmC"/>
    <property type="match status" value="1"/>
</dbReference>
<feature type="transmembrane region" description="Helical" evidence="9">
    <location>
        <begin position="188"/>
        <end position="208"/>
    </location>
</feature>
<evidence type="ECO:0000256" key="9">
    <source>
        <dbReference type="RuleBase" id="RU364092"/>
    </source>
</evidence>
<dbReference type="PANTHER" id="PTHR30071:SF1">
    <property type="entry name" value="CYTOCHROME B_B6 PROTEIN-RELATED"/>
    <property type="match status" value="1"/>
</dbReference>
<evidence type="ECO:0000256" key="1">
    <source>
        <dbReference type="ARBA" id="ARBA00002442"/>
    </source>
</evidence>
<organism evidence="11 12">
    <name type="scientific">Candidatus Magnetaquiglobus chichijimensis</name>
    <dbReference type="NCBI Taxonomy" id="3141448"/>
    <lineage>
        <taxon>Bacteria</taxon>
        <taxon>Pseudomonadati</taxon>
        <taxon>Pseudomonadota</taxon>
        <taxon>Magnetococcia</taxon>
        <taxon>Magnetococcales</taxon>
        <taxon>Candidatus Magnetaquicoccaceae</taxon>
        <taxon>Candidatus Magnetaquiglobus</taxon>
    </lineage>
</organism>
<evidence type="ECO:0000256" key="7">
    <source>
        <dbReference type="ARBA" id="ARBA00022989"/>
    </source>
</evidence>
<accession>A0ABQ0CBN2</accession>
<gene>
    <name evidence="9 11" type="primary">ccmC</name>
    <name evidence="11" type="ORF">SIID45300_02650</name>
</gene>
<keyword evidence="8 9" id="KW-0472">Membrane</keyword>
<keyword evidence="5 9" id="KW-0812">Transmembrane</keyword>
<evidence type="ECO:0000256" key="4">
    <source>
        <dbReference type="ARBA" id="ARBA00016463"/>
    </source>
</evidence>
<dbReference type="InterPro" id="IPR002541">
    <property type="entry name" value="Cyt_c_assembly"/>
</dbReference>
<sequence>MNILKKIQPLVGLATLISLAVGLWYVYRAPADFQQGGAVRILYIHVPSAKLALLSYIFLTIASILYLWKRYEGADILAEAAASVGAAFTVITLASGSIWGKPMWGTWWAWDARLTSMLVLLILYKGLMVLRHSLDDPVKGARATAVLAIVGAVDLPIIHYSVVWWRTLHQPPSLTASENTAIHIAGPLLPPLLILSVAFILMGLYMLTVKARQIEARRHLDALEAARMHHDD</sequence>
<comment type="function">
    <text evidence="1 9">Required for the export of heme to the periplasm for the biogenesis of c-type cytochromes.</text>
</comment>
<evidence type="ECO:0000256" key="2">
    <source>
        <dbReference type="ARBA" id="ARBA00004141"/>
    </source>
</evidence>
<comment type="subcellular location">
    <subcellularLocation>
        <location evidence="9">Cell inner membrane</location>
    </subcellularLocation>
    <subcellularLocation>
        <location evidence="2">Membrane</location>
        <topology evidence="2">Multi-pass membrane protein</topology>
    </subcellularLocation>
</comment>
<protein>
    <recommendedName>
        <fullName evidence="4 9">Heme exporter protein C</fullName>
    </recommendedName>
    <alternativeName>
        <fullName evidence="9">Cytochrome c-type biogenesis protein</fullName>
    </alternativeName>
</protein>
<reference evidence="11 12" key="1">
    <citation type="submission" date="2024-09" db="EMBL/GenBank/DDBJ databases">
        <title>Draft genome sequence of Candidatus Magnetaquicoccaceae bacterium FCR-1.</title>
        <authorList>
            <person name="Shimoshige H."/>
            <person name="Shimamura S."/>
            <person name="Taoka A."/>
            <person name="Kobayashi H."/>
            <person name="Maekawa T."/>
        </authorList>
    </citation>
    <scope>NUCLEOTIDE SEQUENCE [LARGE SCALE GENOMIC DNA]</scope>
    <source>
        <strain evidence="11 12">FCR-1</strain>
    </source>
</reference>
<keyword evidence="12" id="KW-1185">Reference proteome</keyword>
<keyword evidence="6 9" id="KW-0201">Cytochrome c-type biogenesis</keyword>
<feature type="transmembrane region" description="Helical" evidence="9">
    <location>
        <begin position="145"/>
        <end position="168"/>
    </location>
</feature>
<keyword evidence="9" id="KW-0813">Transport</keyword>
<evidence type="ECO:0000256" key="3">
    <source>
        <dbReference type="ARBA" id="ARBA00005840"/>
    </source>
</evidence>
<dbReference type="InterPro" id="IPR045062">
    <property type="entry name" value="Cyt_c_biogenesis_CcsA/CcmC"/>
</dbReference>
<evidence type="ECO:0000313" key="11">
    <source>
        <dbReference type="EMBL" id="GAB0058303.1"/>
    </source>
</evidence>
<feature type="transmembrane region" description="Helical" evidence="9">
    <location>
        <begin position="105"/>
        <end position="124"/>
    </location>
</feature>
<feature type="domain" description="Cytochrome c assembly protein" evidence="10">
    <location>
        <begin position="12"/>
        <end position="169"/>
    </location>
</feature>
<evidence type="ECO:0000256" key="6">
    <source>
        <dbReference type="ARBA" id="ARBA00022748"/>
    </source>
</evidence>
<proteinExistence type="inferred from homology"/>
<keyword evidence="9" id="KW-1003">Cell membrane</keyword>